<dbReference type="InterPro" id="IPR029060">
    <property type="entry name" value="PIN-like_dom_sf"/>
</dbReference>
<dbReference type="OrthoDB" id="3257696at2"/>
<evidence type="ECO:0000259" key="8">
    <source>
        <dbReference type="Pfam" id="PF01850"/>
    </source>
</evidence>
<evidence type="ECO:0000313" key="9">
    <source>
        <dbReference type="EMBL" id="KUO15187.1"/>
    </source>
</evidence>
<dbReference type="InterPro" id="IPR002716">
    <property type="entry name" value="PIN_dom"/>
</dbReference>
<keyword evidence="10" id="KW-1185">Reference proteome</keyword>
<evidence type="ECO:0000256" key="2">
    <source>
        <dbReference type="ARBA" id="ARBA00022649"/>
    </source>
</evidence>
<evidence type="ECO:0000256" key="1">
    <source>
        <dbReference type="ARBA" id="ARBA00001946"/>
    </source>
</evidence>
<keyword evidence="6" id="KW-0460">Magnesium</keyword>
<dbReference type="CDD" id="cd18732">
    <property type="entry name" value="PIN_MtVapC4-C5_like"/>
    <property type="match status" value="1"/>
</dbReference>
<organism evidence="9 10">
    <name type="scientific">Streptomyces dysideae</name>
    <dbReference type="NCBI Taxonomy" id="909626"/>
    <lineage>
        <taxon>Bacteria</taxon>
        <taxon>Bacillati</taxon>
        <taxon>Actinomycetota</taxon>
        <taxon>Actinomycetes</taxon>
        <taxon>Kitasatosporales</taxon>
        <taxon>Streptomycetaceae</taxon>
        <taxon>Streptomyces</taxon>
    </lineage>
</organism>
<dbReference type="GO" id="GO:0046872">
    <property type="term" value="F:metal ion binding"/>
    <property type="evidence" value="ECO:0007669"/>
    <property type="project" value="UniProtKB-KW"/>
</dbReference>
<gene>
    <name evidence="9" type="ORF">AQJ91_42805</name>
</gene>
<dbReference type="PANTHER" id="PTHR33653">
    <property type="entry name" value="RIBONUCLEASE VAPC2"/>
    <property type="match status" value="1"/>
</dbReference>
<dbReference type="PANTHER" id="PTHR33653:SF1">
    <property type="entry name" value="RIBONUCLEASE VAPC2"/>
    <property type="match status" value="1"/>
</dbReference>
<protein>
    <submittedName>
        <fullName evidence="9">Twitching motility protein PilT</fullName>
    </submittedName>
</protein>
<comment type="caution">
    <text evidence="9">The sequence shown here is derived from an EMBL/GenBank/DDBJ whole genome shotgun (WGS) entry which is preliminary data.</text>
</comment>
<evidence type="ECO:0000256" key="3">
    <source>
        <dbReference type="ARBA" id="ARBA00022722"/>
    </source>
</evidence>
<evidence type="ECO:0000256" key="6">
    <source>
        <dbReference type="ARBA" id="ARBA00022842"/>
    </source>
</evidence>
<keyword evidence="4" id="KW-0479">Metal-binding</keyword>
<dbReference type="Proteomes" id="UP000053260">
    <property type="component" value="Unassembled WGS sequence"/>
</dbReference>
<dbReference type="InterPro" id="IPR050556">
    <property type="entry name" value="Type_II_TA_system_RNase"/>
</dbReference>
<dbReference type="GO" id="GO:0004518">
    <property type="term" value="F:nuclease activity"/>
    <property type="evidence" value="ECO:0007669"/>
    <property type="project" value="UniProtKB-KW"/>
</dbReference>
<dbReference type="Gene3D" id="3.40.50.1010">
    <property type="entry name" value="5'-nuclease"/>
    <property type="match status" value="1"/>
</dbReference>
<sequence length="157" mass="17678">MPDEHQPVEHQQGLLDTNIMILRKWINSSELPAEMAITAITLAELSAGPHQVRSNAEQNDYDEHAERARRTDILQRAENEFDPIPFDAEAARIYGRVCAAVISTGRTPRRRIADLMIASIAVAEDLPLFTTNPDDFKGLDDLLTVVPVTRRKVLHDR</sequence>
<keyword evidence="2" id="KW-1277">Toxin-antitoxin system</keyword>
<dbReference type="STRING" id="909626.AQJ91_42805"/>
<dbReference type="RefSeq" id="WP_067033805.1">
    <property type="nucleotide sequence ID" value="NZ_KQ949121.1"/>
</dbReference>
<evidence type="ECO:0000313" key="10">
    <source>
        <dbReference type="Proteomes" id="UP000053260"/>
    </source>
</evidence>
<dbReference type="EMBL" id="LMXB01000119">
    <property type="protein sequence ID" value="KUO15187.1"/>
    <property type="molecule type" value="Genomic_DNA"/>
</dbReference>
<accession>A0A117RXI6</accession>
<evidence type="ECO:0000256" key="5">
    <source>
        <dbReference type="ARBA" id="ARBA00022801"/>
    </source>
</evidence>
<keyword evidence="3" id="KW-0540">Nuclease</keyword>
<feature type="domain" description="PIN" evidence="8">
    <location>
        <begin position="20"/>
        <end position="140"/>
    </location>
</feature>
<name>A0A117RXI6_9ACTN</name>
<reference evidence="9 10" key="1">
    <citation type="submission" date="2015-10" db="EMBL/GenBank/DDBJ databases">
        <title>Draft genome sequence of Streptomyces sp. RV15, isolated from a marine sponge.</title>
        <authorList>
            <person name="Ruckert C."/>
            <person name="Abdelmohsen U.R."/>
            <person name="Winkler A."/>
            <person name="Hentschel U."/>
            <person name="Kalinowski J."/>
            <person name="Kampfer P."/>
            <person name="Glaeser S."/>
        </authorList>
    </citation>
    <scope>NUCLEOTIDE SEQUENCE [LARGE SCALE GENOMIC DNA]</scope>
    <source>
        <strain evidence="9 10">RV15</strain>
    </source>
</reference>
<evidence type="ECO:0000256" key="7">
    <source>
        <dbReference type="ARBA" id="ARBA00038093"/>
    </source>
</evidence>
<comment type="cofactor">
    <cofactor evidence="1">
        <name>Mg(2+)</name>
        <dbReference type="ChEBI" id="CHEBI:18420"/>
    </cofactor>
</comment>
<comment type="similarity">
    <text evidence="7">Belongs to the PINc/VapC protein family.</text>
</comment>
<evidence type="ECO:0000256" key="4">
    <source>
        <dbReference type="ARBA" id="ARBA00022723"/>
    </source>
</evidence>
<proteinExistence type="inferred from homology"/>
<dbReference type="SUPFAM" id="SSF88723">
    <property type="entry name" value="PIN domain-like"/>
    <property type="match status" value="1"/>
</dbReference>
<dbReference type="GO" id="GO:0016787">
    <property type="term" value="F:hydrolase activity"/>
    <property type="evidence" value="ECO:0007669"/>
    <property type="project" value="UniProtKB-KW"/>
</dbReference>
<dbReference type="Pfam" id="PF01850">
    <property type="entry name" value="PIN"/>
    <property type="match status" value="1"/>
</dbReference>
<dbReference type="AlphaFoldDB" id="A0A117RXI6"/>
<keyword evidence="5" id="KW-0378">Hydrolase</keyword>